<evidence type="ECO:0000313" key="1">
    <source>
        <dbReference type="EMBL" id="MPR27274.1"/>
    </source>
</evidence>
<dbReference type="EMBL" id="VOSK01000080">
    <property type="protein sequence ID" value="MPR27274.1"/>
    <property type="molecule type" value="Genomic_DNA"/>
</dbReference>
<name>A0A5N7MMA9_9HYPH</name>
<gene>
    <name evidence="1" type="ORF">FS320_19210</name>
</gene>
<dbReference type="OrthoDB" id="5380561at2"/>
<sequence>MLSRSVFAAAGYDALAGAAFTLGAAATTAAHRIVYNQSTGDLSYDADGAGGVAAIKFAVIANHAQLSAASFQIL</sequence>
<dbReference type="AlphaFoldDB" id="A0A5N7MMA9"/>
<evidence type="ECO:0008006" key="3">
    <source>
        <dbReference type="Google" id="ProtNLM"/>
    </source>
</evidence>
<dbReference type="Proteomes" id="UP000403266">
    <property type="component" value="Unassembled WGS sequence"/>
</dbReference>
<keyword evidence="2" id="KW-1185">Reference proteome</keyword>
<reference evidence="1 2" key="1">
    <citation type="journal article" date="2019" name="Syst. Appl. Microbiol.">
        <title>Microvirga tunisiensis sp. nov., a root nodule symbiotic bacterium isolated from Lupinus micranthus and L. luteus grown in Northern Tunisia.</title>
        <authorList>
            <person name="Msaddak A."/>
            <person name="Rejili M."/>
            <person name="Duran D."/>
            <person name="Mars M."/>
            <person name="Palacios J.M."/>
            <person name="Ruiz-Argueso T."/>
            <person name="Rey L."/>
            <person name="Imperial J."/>
        </authorList>
    </citation>
    <scope>NUCLEOTIDE SEQUENCE [LARGE SCALE GENOMIC DNA]</scope>
    <source>
        <strain evidence="1 2">Lmie10</strain>
    </source>
</reference>
<protein>
    <recommendedName>
        <fullName evidence="3">Calcium-binding protein</fullName>
    </recommendedName>
</protein>
<dbReference type="RefSeq" id="WP_152713410.1">
    <property type="nucleotide sequence ID" value="NZ_VOSJ01000079.1"/>
</dbReference>
<proteinExistence type="predicted"/>
<evidence type="ECO:0000313" key="2">
    <source>
        <dbReference type="Proteomes" id="UP000403266"/>
    </source>
</evidence>
<organism evidence="1 2">
    <name type="scientific">Microvirga tunisiensis</name>
    <dbReference type="NCBI Taxonomy" id="2108360"/>
    <lineage>
        <taxon>Bacteria</taxon>
        <taxon>Pseudomonadati</taxon>
        <taxon>Pseudomonadota</taxon>
        <taxon>Alphaproteobacteria</taxon>
        <taxon>Hyphomicrobiales</taxon>
        <taxon>Methylobacteriaceae</taxon>
        <taxon>Microvirga</taxon>
    </lineage>
</organism>
<comment type="caution">
    <text evidence="1">The sequence shown here is derived from an EMBL/GenBank/DDBJ whole genome shotgun (WGS) entry which is preliminary data.</text>
</comment>
<accession>A0A5N7MMA9</accession>